<dbReference type="STRING" id="296587.C1E620"/>
<sequence length="203" mass="22229">MGPPLPTADLHARAKGPMDAPVTLSAWLDYACPFSAKLFKTVTTQVLPHYGDKVRFVFYHQPQPWHPQSSMLHEAAIGVYDLGGVDAFWKFSAALFDAATDFYDANTYDKSRSKIYEELAALAARSAGVSEADLSAKLARIEKAGELNTGNACTQDLKFFVKLGRQTGIHVSPTTQLNGMVCDTSSGWSLDQWKEFLDPHVGA</sequence>
<dbReference type="OMA" id="IKFSRQN"/>
<gene>
    <name evidence="2" type="ORF">MICPUN_82028</name>
</gene>
<dbReference type="EMBL" id="CP001326">
    <property type="protein sequence ID" value="ACO63734.1"/>
    <property type="molecule type" value="Genomic_DNA"/>
</dbReference>
<reference evidence="2 3" key="1">
    <citation type="journal article" date="2009" name="Science">
        <title>Green evolution and dynamic adaptations revealed by genomes of the marine picoeukaryotes Micromonas.</title>
        <authorList>
            <person name="Worden A.Z."/>
            <person name="Lee J.H."/>
            <person name="Mock T."/>
            <person name="Rouze P."/>
            <person name="Simmons M.P."/>
            <person name="Aerts A.L."/>
            <person name="Allen A.E."/>
            <person name="Cuvelier M.L."/>
            <person name="Derelle E."/>
            <person name="Everett M.V."/>
            <person name="Foulon E."/>
            <person name="Grimwood J."/>
            <person name="Gundlach H."/>
            <person name="Henrissat B."/>
            <person name="Napoli C."/>
            <person name="McDonald S.M."/>
            <person name="Parker M.S."/>
            <person name="Rombauts S."/>
            <person name="Salamov A."/>
            <person name="Von Dassow P."/>
            <person name="Badger J.H."/>
            <person name="Coutinho P.M."/>
            <person name="Demir E."/>
            <person name="Dubchak I."/>
            <person name="Gentemann C."/>
            <person name="Eikrem W."/>
            <person name="Gready J.E."/>
            <person name="John U."/>
            <person name="Lanier W."/>
            <person name="Lindquist E.A."/>
            <person name="Lucas S."/>
            <person name="Mayer K.F."/>
            <person name="Moreau H."/>
            <person name="Not F."/>
            <person name="Otillar R."/>
            <person name="Panaud O."/>
            <person name="Pangilinan J."/>
            <person name="Paulsen I."/>
            <person name="Piegu B."/>
            <person name="Poliakov A."/>
            <person name="Robbens S."/>
            <person name="Schmutz J."/>
            <person name="Toulza E."/>
            <person name="Wyss T."/>
            <person name="Zelensky A."/>
            <person name="Zhou K."/>
            <person name="Armbrust E.V."/>
            <person name="Bhattacharya D."/>
            <person name="Goodenough U.W."/>
            <person name="Van de Peer Y."/>
            <person name="Grigoriev I.V."/>
        </authorList>
    </citation>
    <scope>NUCLEOTIDE SEQUENCE [LARGE SCALE GENOMIC DNA]</scope>
    <source>
        <strain evidence="3">RCC299 / NOUM17</strain>
    </source>
</reference>
<dbReference type="Pfam" id="PF13462">
    <property type="entry name" value="Thioredoxin_4"/>
    <property type="match status" value="1"/>
</dbReference>
<dbReference type="InParanoid" id="C1E620"/>
<evidence type="ECO:0000259" key="1">
    <source>
        <dbReference type="Pfam" id="PF13462"/>
    </source>
</evidence>
<accession>C1E620</accession>
<dbReference type="InterPro" id="IPR036249">
    <property type="entry name" value="Thioredoxin-like_sf"/>
</dbReference>
<dbReference type="GeneID" id="8243380"/>
<dbReference type="PANTHER" id="PTHR33875">
    <property type="entry name" value="OS09G0542200 PROTEIN"/>
    <property type="match status" value="1"/>
</dbReference>
<dbReference type="AlphaFoldDB" id="C1E620"/>
<feature type="domain" description="Thioredoxin-like fold" evidence="1">
    <location>
        <begin position="15"/>
        <end position="198"/>
    </location>
</feature>
<dbReference type="PANTHER" id="PTHR33875:SF2">
    <property type="entry name" value="ACR183CP"/>
    <property type="match status" value="1"/>
</dbReference>
<evidence type="ECO:0000313" key="2">
    <source>
        <dbReference type="EMBL" id="ACO63734.1"/>
    </source>
</evidence>
<dbReference type="Proteomes" id="UP000002009">
    <property type="component" value="Chromosome 5"/>
</dbReference>
<dbReference type="OrthoDB" id="37297at2759"/>
<dbReference type="KEGG" id="mis:MICPUN_82028"/>
<keyword evidence="3" id="KW-1185">Reference proteome</keyword>
<organism evidence="2 3">
    <name type="scientific">Micromonas commoda (strain RCC299 / NOUM17 / CCMP2709)</name>
    <name type="common">Picoplanktonic green alga</name>
    <dbReference type="NCBI Taxonomy" id="296587"/>
    <lineage>
        <taxon>Eukaryota</taxon>
        <taxon>Viridiplantae</taxon>
        <taxon>Chlorophyta</taxon>
        <taxon>Mamiellophyceae</taxon>
        <taxon>Mamiellales</taxon>
        <taxon>Mamiellaceae</taxon>
        <taxon>Micromonas</taxon>
    </lineage>
</organism>
<evidence type="ECO:0000313" key="3">
    <source>
        <dbReference type="Proteomes" id="UP000002009"/>
    </source>
</evidence>
<proteinExistence type="predicted"/>
<dbReference type="InterPro" id="IPR012336">
    <property type="entry name" value="Thioredoxin-like_fold"/>
</dbReference>
<name>C1E620_MICCC</name>
<protein>
    <recommendedName>
        <fullName evidence="1">Thioredoxin-like fold domain-containing protein</fullName>
    </recommendedName>
</protein>
<dbReference type="Gene3D" id="3.40.30.10">
    <property type="entry name" value="Glutaredoxin"/>
    <property type="match status" value="1"/>
</dbReference>
<dbReference type="eggNOG" id="ENOG502S0CB">
    <property type="taxonomic scope" value="Eukaryota"/>
</dbReference>
<dbReference type="SUPFAM" id="SSF52833">
    <property type="entry name" value="Thioredoxin-like"/>
    <property type="match status" value="1"/>
</dbReference>
<dbReference type="RefSeq" id="XP_002502476.1">
    <property type="nucleotide sequence ID" value="XM_002502430.1"/>
</dbReference>